<comment type="similarity">
    <text evidence="1">Belongs to the FAH family.</text>
</comment>
<evidence type="ECO:0000256" key="2">
    <source>
        <dbReference type="ARBA" id="ARBA00022723"/>
    </source>
</evidence>
<dbReference type="Pfam" id="PF01557">
    <property type="entry name" value="FAA_hydrolase"/>
    <property type="match status" value="1"/>
</dbReference>
<comment type="caution">
    <text evidence="4">The sequence shown here is derived from an EMBL/GenBank/DDBJ whole genome shotgun (WGS) entry which is preliminary data.</text>
</comment>
<evidence type="ECO:0000313" key="5">
    <source>
        <dbReference type="Proteomes" id="UP000022447"/>
    </source>
</evidence>
<keyword evidence="5" id="KW-1185">Reference proteome</keyword>
<dbReference type="GO" id="GO:0016787">
    <property type="term" value="F:hydrolase activity"/>
    <property type="evidence" value="ECO:0007669"/>
    <property type="project" value="UniProtKB-KW"/>
</dbReference>
<reference evidence="4 5" key="1">
    <citation type="submission" date="2014-01" db="EMBL/GenBank/DDBJ databases">
        <title>Roseivivax halodurans JCM 10272 Genome Sequencing.</title>
        <authorList>
            <person name="Lai Q."/>
            <person name="Li G."/>
            <person name="Shao Z."/>
        </authorList>
    </citation>
    <scope>NUCLEOTIDE SEQUENCE [LARGE SCALE GENOMIC DNA]</scope>
    <source>
        <strain evidence="4 5">JCM 10272</strain>
    </source>
</reference>
<evidence type="ECO:0000256" key="1">
    <source>
        <dbReference type="ARBA" id="ARBA00010211"/>
    </source>
</evidence>
<proteinExistence type="inferred from homology"/>
<gene>
    <name evidence="4" type="ORF">OCH239_04240</name>
</gene>
<name>X7EEC1_9RHOB</name>
<dbReference type="STRING" id="1449350.OCH239_04240"/>
<sequence>MTATLGLTATDILPEAAETAALVGRVWSREAGGPCVVVLRGAQLFDLTPVCPTMAGLLERSDLHEVIGGADLAPLGSLDDFLTGASGHLLAPVDLQAVKAAGVTFAESMLERVIEEQAGGNAAKAREIRGKLAPIIGENLKDLKAGSDEAARVKALLQEMGVWSQYLEVGIGPDAEIFTKAQPMSSVGCGDRIGIHPISEWNNPEPEVVLVVRSDGTTVGATLGNDVNLRDVEGRSALLLGKAKDNNASCSIGPFIRLFDDDFTMAHVEHLVLELRVEGQDGFVMTGDSRMEAISRPPSDLVGQMLNRSHQYPDGAVLFLGTLFAPVQDRRGEGQGFTHEIGDRVEIAAPELGRLVNIVDRCDACPEWDFGTRALVANLAERGLAAGI</sequence>
<dbReference type="Proteomes" id="UP000022447">
    <property type="component" value="Unassembled WGS sequence"/>
</dbReference>
<dbReference type="InterPro" id="IPR011234">
    <property type="entry name" value="Fumarylacetoacetase-like_C"/>
</dbReference>
<dbReference type="PANTHER" id="PTHR42796">
    <property type="entry name" value="FUMARYLACETOACETATE HYDROLASE DOMAIN-CONTAINING PROTEIN 2A-RELATED"/>
    <property type="match status" value="1"/>
</dbReference>
<protein>
    <submittedName>
        <fullName evidence="4">Fumarylacetoacetate hydrolase</fullName>
    </submittedName>
</protein>
<dbReference type="GO" id="GO:0044281">
    <property type="term" value="P:small molecule metabolic process"/>
    <property type="evidence" value="ECO:0007669"/>
    <property type="project" value="UniProtKB-ARBA"/>
</dbReference>
<dbReference type="InterPro" id="IPR051121">
    <property type="entry name" value="FAH"/>
</dbReference>
<dbReference type="SUPFAM" id="SSF56529">
    <property type="entry name" value="FAH"/>
    <property type="match status" value="1"/>
</dbReference>
<dbReference type="PATRIC" id="fig|1449350.3.peg.2566"/>
<dbReference type="RefSeq" id="WP_037263086.1">
    <property type="nucleotide sequence ID" value="NZ_JALZ01000012.1"/>
</dbReference>
<accession>X7EEC1</accession>
<dbReference type="EMBL" id="JALZ01000012">
    <property type="protein sequence ID" value="ETX14282.1"/>
    <property type="molecule type" value="Genomic_DNA"/>
</dbReference>
<keyword evidence="2" id="KW-0479">Metal-binding</keyword>
<evidence type="ECO:0000313" key="4">
    <source>
        <dbReference type="EMBL" id="ETX14282.1"/>
    </source>
</evidence>
<keyword evidence="4" id="KW-0378">Hydrolase</keyword>
<dbReference type="Gene3D" id="3.90.850.10">
    <property type="entry name" value="Fumarylacetoacetase-like, C-terminal domain"/>
    <property type="match status" value="1"/>
</dbReference>
<organism evidence="4 5">
    <name type="scientific">Roseivivax halodurans JCM 10272</name>
    <dbReference type="NCBI Taxonomy" id="1449350"/>
    <lineage>
        <taxon>Bacteria</taxon>
        <taxon>Pseudomonadati</taxon>
        <taxon>Pseudomonadota</taxon>
        <taxon>Alphaproteobacteria</taxon>
        <taxon>Rhodobacterales</taxon>
        <taxon>Roseobacteraceae</taxon>
        <taxon>Roseivivax</taxon>
    </lineage>
</organism>
<dbReference type="GO" id="GO:0046872">
    <property type="term" value="F:metal ion binding"/>
    <property type="evidence" value="ECO:0007669"/>
    <property type="project" value="UniProtKB-KW"/>
</dbReference>
<dbReference type="AlphaFoldDB" id="X7EEC1"/>
<dbReference type="PANTHER" id="PTHR42796:SF7">
    <property type="entry name" value="2-DEHYDRO-3-DEOXY-D-ARABINONATE DEHYDRATASE"/>
    <property type="match status" value="1"/>
</dbReference>
<dbReference type="InterPro" id="IPR036663">
    <property type="entry name" value="Fumarylacetoacetase_C_sf"/>
</dbReference>
<evidence type="ECO:0000259" key="3">
    <source>
        <dbReference type="Pfam" id="PF01557"/>
    </source>
</evidence>
<dbReference type="eggNOG" id="COG3970">
    <property type="taxonomic scope" value="Bacteria"/>
</dbReference>
<feature type="domain" description="Fumarylacetoacetase-like C-terminal" evidence="3">
    <location>
        <begin position="172"/>
        <end position="359"/>
    </location>
</feature>
<dbReference type="OrthoDB" id="9779415at2"/>